<keyword evidence="3" id="KW-1185">Reference proteome</keyword>
<gene>
    <name evidence="2" type="ORF">PCOR1329_LOCUS69948</name>
</gene>
<organism evidence="2 3">
    <name type="scientific">Prorocentrum cordatum</name>
    <dbReference type="NCBI Taxonomy" id="2364126"/>
    <lineage>
        <taxon>Eukaryota</taxon>
        <taxon>Sar</taxon>
        <taxon>Alveolata</taxon>
        <taxon>Dinophyceae</taxon>
        <taxon>Prorocentrales</taxon>
        <taxon>Prorocentraceae</taxon>
        <taxon>Prorocentrum</taxon>
    </lineage>
</organism>
<evidence type="ECO:0000313" key="3">
    <source>
        <dbReference type="Proteomes" id="UP001189429"/>
    </source>
</evidence>
<keyword evidence="1" id="KW-1133">Transmembrane helix</keyword>
<name>A0ABN9WUZ2_9DINO</name>
<proteinExistence type="predicted"/>
<keyword evidence="1" id="KW-0812">Transmembrane</keyword>
<accession>A0ABN9WUZ2</accession>
<keyword evidence="1" id="KW-0472">Membrane</keyword>
<dbReference type="Proteomes" id="UP001189429">
    <property type="component" value="Unassembled WGS sequence"/>
</dbReference>
<feature type="transmembrane region" description="Helical" evidence="1">
    <location>
        <begin position="181"/>
        <end position="200"/>
    </location>
</feature>
<sequence length="253" mass="27836">MGPRNLHGGLAAFAAAHNASWQRELRRHLEFHLRRYDGDASLAPLREAWRANRERNPKTPVWWTPLPSCRSEYGTASEDTDCSADRDLSAELAGGSFVALSVLRVKMSEYVALTAHIEMLDILEGSRSWKTSLMTATGLSEALPDALKKRQQAMFEKMATDSRVPATTPDAPTEPLGPAGVGYSCLVVALMCSVALLLVLRHRPCRTKQSIDLWAQSASATLRPMRLKRGRCLLGTRSPAFTSFAELGCGLKR</sequence>
<comment type="caution">
    <text evidence="2">The sequence shown here is derived from an EMBL/GenBank/DDBJ whole genome shotgun (WGS) entry which is preliminary data.</text>
</comment>
<protein>
    <recommendedName>
        <fullName evidence="4">Phospholipase B-like</fullName>
    </recommendedName>
</protein>
<evidence type="ECO:0000256" key="1">
    <source>
        <dbReference type="SAM" id="Phobius"/>
    </source>
</evidence>
<dbReference type="EMBL" id="CAUYUJ010019206">
    <property type="protein sequence ID" value="CAK0889425.1"/>
    <property type="molecule type" value="Genomic_DNA"/>
</dbReference>
<evidence type="ECO:0008006" key="4">
    <source>
        <dbReference type="Google" id="ProtNLM"/>
    </source>
</evidence>
<reference evidence="2" key="1">
    <citation type="submission" date="2023-10" db="EMBL/GenBank/DDBJ databases">
        <authorList>
            <person name="Chen Y."/>
            <person name="Shah S."/>
            <person name="Dougan E. K."/>
            <person name="Thang M."/>
            <person name="Chan C."/>
        </authorList>
    </citation>
    <scope>NUCLEOTIDE SEQUENCE [LARGE SCALE GENOMIC DNA]</scope>
</reference>
<evidence type="ECO:0000313" key="2">
    <source>
        <dbReference type="EMBL" id="CAK0889425.1"/>
    </source>
</evidence>